<organism evidence="1 2">
    <name type="scientific">Ramularia collo-cygni</name>
    <dbReference type="NCBI Taxonomy" id="112498"/>
    <lineage>
        <taxon>Eukaryota</taxon>
        <taxon>Fungi</taxon>
        <taxon>Dikarya</taxon>
        <taxon>Ascomycota</taxon>
        <taxon>Pezizomycotina</taxon>
        <taxon>Dothideomycetes</taxon>
        <taxon>Dothideomycetidae</taxon>
        <taxon>Mycosphaerellales</taxon>
        <taxon>Mycosphaerellaceae</taxon>
        <taxon>Ramularia</taxon>
    </lineage>
</organism>
<dbReference type="GeneID" id="35601172"/>
<keyword evidence="2" id="KW-1185">Reference proteome</keyword>
<evidence type="ECO:0000313" key="2">
    <source>
        <dbReference type="Proteomes" id="UP000225277"/>
    </source>
</evidence>
<evidence type="ECO:0000313" key="1">
    <source>
        <dbReference type="EMBL" id="CZT20170.1"/>
    </source>
</evidence>
<reference evidence="1 2" key="1">
    <citation type="submission" date="2016-03" db="EMBL/GenBank/DDBJ databases">
        <authorList>
            <person name="Ploux O."/>
        </authorList>
    </citation>
    <scope>NUCLEOTIDE SEQUENCE [LARGE SCALE GENOMIC DNA]</scope>
    <source>
        <strain evidence="1 2">URUG2</strain>
    </source>
</reference>
<proteinExistence type="predicted"/>
<protein>
    <submittedName>
        <fullName evidence="1">Uncharacterized protein</fullName>
    </submittedName>
</protein>
<name>A0A2D3V3Z3_9PEZI</name>
<sequence length="267" mass="29492">MARAASREDISMDSMDAVDIFRHLDANQVLLERELSSFVVANEGAHTYPRNGVEGLLQLKQLPTLFRASFSDLIAALPLNVSVGTGIEDPTATLTTADLPKSHYARYRCIFSNADGIQCSTWTRIPYVIDTYLRGLASVLAVAANSSIFKDRLETQLQSGLKLMVCQQHDEESVTTQTESMAVACRVVIEEWRSSEHRWRSAGKLASQERLEEESPSSVPKLAQNVTQEVIRLHGENDKLRGELLALRELSRLSYTGLGTPGDTTPG</sequence>
<dbReference type="OrthoDB" id="3641053at2759"/>
<dbReference type="AlphaFoldDB" id="A0A2D3V3Z3"/>
<gene>
    <name evidence="1" type="ORF">RCC_06027</name>
</gene>
<accession>A0A2D3V3Z3</accession>
<dbReference type="Proteomes" id="UP000225277">
    <property type="component" value="Unassembled WGS sequence"/>
</dbReference>
<dbReference type="EMBL" id="FJUY01000008">
    <property type="protein sequence ID" value="CZT20170.1"/>
    <property type="molecule type" value="Genomic_DNA"/>
</dbReference>
<dbReference type="RefSeq" id="XP_023627059.1">
    <property type="nucleotide sequence ID" value="XM_023771291.1"/>
</dbReference>